<dbReference type="Pfam" id="PF13181">
    <property type="entry name" value="TPR_8"/>
    <property type="match status" value="1"/>
</dbReference>
<evidence type="ECO:0000256" key="4">
    <source>
        <dbReference type="SAM" id="MobiDB-lite"/>
    </source>
</evidence>
<dbReference type="Pfam" id="PF14559">
    <property type="entry name" value="TPR_19"/>
    <property type="match status" value="1"/>
</dbReference>
<dbReference type="Gene3D" id="1.25.40.10">
    <property type="entry name" value="Tetratricopeptide repeat domain"/>
    <property type="match status" value="2"/>
</dbReference>
<dbReference type="SMART" id="SM00028">
    <property type="entry name" value="TPR"/>
    <property type="match status" value="3"/>
</dbReference>
<evidence type="ECO:0000256" key="1">
    <source>
        <dbReference type="ARBA" id="ARBA00022737"/>
    </source>
</evidence>
<name>A0A931CEM7_9ACTN</name>
<feature type="repeat" description="TPR" evidence="3">
    <location>
        <begin position="64"/>
        <end position="97"/>
    </location>
</feature>
<feature type="region of interest" description="Disordered" evidence="4">
    <location>
        <begin position="1"/>
        <end position="21"/>
    </location>
</feature>
<dbReference type="PANTHER" id="PTHR45586">
    <property type="entry name" value="TPR REPEAT-CONTAINING PROTEIN PA4667"/>
    <property type="match status" value="1"/>
</dbReference>
<dbReference type="PANTHER" id="PTHR45586:SF1">
    <property type="entry name" value="LIPOPOLYSACCHARIDE ASSEMBLY PROTEIN B"/>
    <property type="match status" value="1"/>
</dbReference>
<sequence length="244" mass="26262">MTSTPASTAVPAVPLGDPDGASARAFADPTDLAVARAAALFEHLQPEKAAEMLAPVLAARPDSAPGWILMARVRLALDQVEPALDAATRAVDLVPDDPRPLAIASRALTLLGRHDEAMGMAYRAVIVEPKNPLWHDRVAWALLAADRQLADAEQAARTAIGLDPTEAHYYFTHGVALAALGHVDQARQALLTSLRLEPGNPVAKHRLDVLNGEAVPVVEKKKRGWKLFGRKEDSKPVRPEEHRP</sequence>
<dbReference type="InterPro" id="IPR011990">
    <property type="entry name" value="TPR-like_helical_dom_sf"/>
</dbReference>
<proteinExistence type="predicted"/>
<gene>
    <name evidence="5" type="ORF">I4J89_27155</name>
</gene>
<dbReference type="EMBL" id="JADQTO010000014">
    <property type="protein sequence ID" value="MBG0565136.1"/>
    <property type="molecule type" value="Genomic_DNA"/>
</dbReference>
<dbReference type="AlphaFoldDB" id="A0A931CEM7"/>
<dbReference type="SUPFAM" id="SSF48452">
    <property type="entry name" value="TPR-like"/>
    <property type="match status" value="1"/>
</dbReference>
<evidence type="ECO:0000313" key="5">
    <source>
        <dbReference type="EMBL" id="MBG0565136.1"/>
    </source>
</evidence>
<dbReference type="RefSeq" id="WP_196416926.1">
    <property type="nucleotide sequence ID" value="NZ_JADQTO010000014.1"/>
</dbReference>
<dbReference type="InterPro" id="IPR051012">
    <property type="entry name" value="CellSynth/LPSAsmb/PSIAsmb"/>
</dbReference>
<comment type="caution">
    <text evidence="5">The sequence shown here is derived from an EMBL/GenBank/DDBJ whole genome shotgun (WGS) entry which is preliminary data.</text>
</comment>
<evidence type="ECO:0000313" key="6">
    <source>
        <dbReference type="Proteomes" id="UP000598146"/>
    </source>
</evidence>
<reference evidence="5" key="1">
    <citation type="submission" date="2020-11" db="EMBL/GenBank/DDBJ databases">
        <title>Isolation and identification of active actinomycetes.</title>
        <authorList>
            <person name="Sun X."/>
        </authorList>
    </citation>
    <scope>NUCLEOTIDE SEQUENCE</scope>
    <source>
        <strain evidence="5">NEAU-A11</strain>
    </source>
</reference>
<keyword evidence="6" id="KW-1185">Reference proteome</keyword>
<organism evidence="5 6">
    <name type="scientific">Actinoplanes aureus</name>
    <dbReference type="NCBI Taxonomy" id="2792083"/>
    <lineage>
        <taxon>Bacteria</taxon>
        <taxon>Bacillati</taxon>
        <taxon>Actinomycetota</taxon>
        <taxon>Actinomycetes</taxon>
        <taxon>Micromonosporales</taxon>
        <taxon>Micromonosporaceae</taxon>
        <taxon>Actinoplanes</taxon>
    </lineage>
</organism>
<keyword evidence="1" id="KW-0677">Repeat</keyword>
<dbReference type="Proteomes" id="UP000598146">
    <property type="component" value="Unassembled WGS sequence"/>
</dbReference>
<feature type="repeat" description="TPR" evidence="3">
    <location>
        <begin position="167"/>
        <end position="200"/>
    </location>
</feature>
<dbReference type="PROSITE" id="PS50005">
    <property type="entry name" value="TPR"/>
    <property type="match status" value="2"/>
</dbReference>
<evidence type="ECO:0000256" key="2">
    <source>
        <dbReference type="ARBA" id="ARBA00022803"/>
    </source>
</evidence>
<protein>
    <submittedName>
        <fullName evidence="5">Tetratricopeptide repeat protein</fullName>
    </submittedName>
</protein>
<accession>A0A931CEM7</accession>
<keyword evidence="2 3" id="KW-0802">TPR repeat</keyword>
<evidence type="ECO:0000256" key="3">
    <source>
        <dbReference type="PROSITE-ProRule" id="PRU00339"/>
    </source>
</evidence>
<dbReference type="InterPro" id="IPR019734">
    <property type="entry name" value="TPR_rpt"/>
</dbReference>